<sequence>MKTPITFLICSLMLILFSNCATSQFDKNPSFIITEAKYQHWIGGKPGAKGTLVTIAFAEPVDNNIQFDSIFFNNKSAKLSFDSFNEKRIITGNFSTSNSYDKIIIMDKDPKKEFGNEVPKLTKKSPFQLSKNECVISYNIKNKKHYFKLNTLKKGKTIIYP</sequence>
<dbReference type="EMBL" id="CP040749">
    <property type="protein sequence ID" value="QCX40880.1"/>
    <property type="molecule type" value="Genomic_DNA"/>
</dbReference>
<dbReference type="RefSeq" id="WP_138952201.1">
    <property type="nucleotide sequence ID" value="NZ_CP040749.1"/>
</dbReference>
<accession>A0A5B7TWY3</accession>
<gene>
    <name evidence="2" type="ORF">FF125_21430</name>
</gene>
<evidence type="ECO:0008006" key="4">
    <source>
        <dbReference type="Google" id="ProtNLM"/>
    </source>
</evidence>
<feature type="chain" id="PRO_5023116988" description="Lipoprotein" evidence="1">
    <location>
        <begin position="24"/>
        <end position="161"/>
    </location>
</feature>
<dbReference type="KEGG" id="fbe:FF125_21430"/>
<feature type="signal peptide" evidence="1">
    <location>
        <begin position="1"/>
        <end position="23"/>
    </location>
</feature>
<dbReference type="AlphaFoldDB" id="A0A5B7TWY3"/>
<evidence type="ECO:0000313" key="2">
    <source>
        <dbReference type="EMBL" id="QCX40880.1"/>
    </source>
</evidence>
<organism evidence="2 3">
    <name type="scientific">Aureibaculum algae</name>
    <dbReference type="NCBI Taxonomy" id="2584122"/>
    <lineage>
        <taxon>Bacteria</taxon>
        <taxon>Pseudomonadati</taxon>
        <taxon>Bacteroidota</taxon>
        <taxon>Flavobacteriia</taxon>
        <taxon>Flavobacteriales</taxon>
        <taxon>Flavobacteriaceae</taxon>
        <taxon>Aureibaculum</taxon>
    </lineage>
</organism>
<dbReference type="Proteomes" id="UP000306229">
    <property type="component" value="Chromosome"/>
</dbReference>
<dbReference type="OrthoDB" id="1364277at2"/>
<reference evidence="2 3" key="1">
    <citation type="submission" date="2019-05" db="EMBL/GenBank/DDBJ databases">
        <title>Algicella ahnfeltiae gen. nov., sp. nov., a novel marine bacterium of the family Flavobacteriaceae isolated from a red alga.</title>
        <authorList>
            <person name="Nedashkovskaya O.I."/>
            <person name="Kukhlevskiy A.D."/>
            <person name="Kim S.-G."/>
            <person name="Zhukova N.V."/>
            <person name="Mikhailov V.V."/>
        </authorList>
    </citation>
    <scope>NUCLEOTIDE SEQUENCE [LARGE SCALE GENOMIC DNA]</scope>
    <source>
        <strain evidence="2 3">10Alg115</strain>
    </source>
</reference>
<name>A0A5B7TWY3_9FLAO</name>
<evidence type="ECO:0000256" key="1">
    <source>
        <dbReference type="SAM" id="SignalP"/>
    </source>
</evidence>
<keyword evidence="1" id="KW-0732">Signal</keyword>
<protein>
    <recommendedName>
        <fullName evidence="4">Lipoprotein</fullName>
    </recommendedName>
</protein>
<evidence type="ECO:0000313" key="3">
    <source>
        <dbReference type="Proteomes" id="UP000306229"/>
    </source>
</evidence>
<keyword evidence="3" id="KW-1185">Reference proteome</keyword>
<proteinExistence type="predicted"/>